<sequence length="275" mass="31266">MDPNHRPIVWTAESPTDCSTPVQFRGVVDRNPTMWFTHFLWIGTILLVSSVTSENSTTLENLEESEAEITSDAPEVIETTGEFKPEMTTDESDPEMTTDEFDTEMTTDESVPEMTTDESDTEMTTEETDSDSETPEIIEEATTESIPHDPRDDGMWIPYRRKDGTIVDHYIFGNKSASWDDARNSCKAMGYQFATLEDYVEIRHVVSEFHRLYCSKCNGLYSIGEHLYVDGKAKCVVVSMLREQKVGMECDRKPKPHRLSLLELKGFICSSIRNA</sequence>
<dbReference type="EMBL" id="JAVFWL010000003">
    <property type="protein sequence ID" value="KAK6740247.1"/>
    <property type="molecule type" value="Genomic_DNA"/>
</dbReference>
<feature type="compositionally biased region" description="Acidic residues" evidence="1">
    <location>
        <begin position="88"/>
        <end position="142"/>
    </location>
</feature>
<evidence type="ECO:0000313" key="3">
    <source>
        <dbReference type="Proteomes" id="UP001303046"/>
    </source>
</evidence>
<keyword evidence="3" id="KW-1185">Reference proteome</keyword>
<dbReference type="CDD" id="cd00037">
    <property type="entry name" value="CLECT"/>
    <property type="match status" value="1"/>
</dbReference>
<evidence type="ECO:0000313" key="2">
    <source>
        <dbReference type="EMBL" id="KAK6740247.1"/>
    </source>
</evidence>
<dbReference type="Proteomes" id="UP001303046">
    <property type="component" value="Unassembled WGS sequence"/>
</dbReference>
<dbReference type="SUPFAM" id="SSF56436">
    <property type="entry name" value="C-type lectin-like"/>
    <property type="match status" value="1"/>
</dbReference>
<accession>A0ABR1CQY0</accession>
<protein>
    <recommendedName>
        <fullName evidence="4">C-type lectin domain-containing protein</fullName>
    </recommendedName>
</protein>
<dbReference type="InterPro" id="IPR016187">
    <property type="entry name" value="CTDL_fold"/>
</dbReference>
<organism evidence="2 3">
    <name type="scientific">Necator americanus</name>
    <name type="common">Human hookworm</name>
    <dbReference type="NCBI Taxonomy" id="51031"/>
    <lineage>
        <taxon>Eukaryota</taxon>
        <taxon>Metazoa</taxon>
        <taxon>Ecdysozoa</taxon>
        <taxon>Nematoda</taxon>
        <taxon>Chromadorea</taxon>
        <taxon>Rhabditida</taxon>
        <taxon>Rhabditina</taxon>
        <taxon>Rhabditomorpha</taxon>
        <taxon>Strongyloidea</taxon>
        <taxon>Ancylostomatidae</taxon>
        <taxon>Bunostominae</taxon>
        <taxon>Necator</taxon>
    </lineage>
</organism>
<feature type="region of interest" description="Disordered" evidence="1">
    <location>
        <begin position="85"/>
        <end position="154"/>
    </location>
</feature>
<evidence type="ECO:0000256" key="1">
    <source>
        <dbReference type="SAM" id="MobiDB-lite"/>
    </source>
</evidence>
<reference evidence="2 3" key="1">
    <citation type="submission" date="2023-08" db="EMBL/GenBank/DDBJ databases">
        <title>A Necator americanus chromosomal reference genome.</title>
        <authorList>
            <person name="Ilik V."/>
            <person name="Petrzelkova K.J."/>
            <person name="Pardy F."/>
            <person name="Fuh T."/>
            <person name="Niatou-Singa F.S."/>
            <person name="Gouil Q."/>
            <person name="Baker L."/>
            <person name="Ritchie M.E."/>
            <person name="Jex A.R."/>
            <person name="Gazzola D."/>
            <person name="Li H."/>
            <person name="Toshio Fujiwara R."/>
            <person name="Zhan B."/>
            <person name="Aroian R.V."/>
            <person name="Pafco B."/>
            <person name="Schwarz E.M."/>
        </authorList>
    </citation>
    <scope>NUCLEOTIDE SEQUENCE [LARGE SCALE GENOMIC DNA]</scope>
    <source>
        <strain evidence="2 3">Aroian</strain>
        <tissue evidence="2">Whole animal</tissue>
    </source>
</reference>
<name>A0ABR1CQY0_NECAM</name>
<comment type="caution">
    <text evidence="2">The sequence shown here is derived from an EMBL/GenBank/DDBJ whole genome shotgun (WGS) entry which is preliminary data.</text>
</comment>
<dbReference type="InterPro" id="IPR016186">
    <property type="entry name" value="C-type_lectin-like/link_sf"/>
</dbReference>
<proteinExistence type="predicted"/>
<evidence type="ECO:0008006" key="4">
    <source>
        <dbReference type="Google" id="ProtNLM"/>
    </source>
</evidence>
<dbReference type="Gene3D" id="3.10.100.10">
    <property type="entry name" value="Mannose-Binding Protein A, subunit A"/>
    <property type="match status" value="1"/>
</dbReference>
<gene>
    <name evidence="2" type="primary">Necator_chrIII.g9378</name>
    <name evidence="2" type="ORF">RB195_008613</name>
</gene>